<dbReference type="PANTHER" id="PTHR10849">
    <property type="entry name" value="NADH DEHYDROGENASE UBIQUINONE IRON-SULFUR PROTEIN 8, MITOCHONDRIAL"/>
    <property type="match status" value="1"/>
</dbReference>
<dbReference type="PROSITE" id="PS00198">
    <property type="entry name" value="4FE4S_FER_1"/>
    <property type="match status" value="1"/>
</dbReference>
<dbReference type="InterPro" id="IPR017896">
    <property type="entry name" value="4Fe4S_Fe-S-bd"/>
</dbReference>
<evidence type="ECO:0000256" key="5">
    <source>
        <dbReference type="ARBA" id="ARBA00023014"/>
    </source>
</evidence>
<dbReference type="Proteomes" id="UP000094609">
    <property type="component" value="Chromosome"/>
</dbReference>
<dbReference type="PROSITE" id="PS51379">
    <property type="entry name" value="4FE4S_FER_2"/>
    <property type="match status" value="2"/>
</dbReference>
<dbReference type="AlphaFoldDB" id="A0A1D7TLR1"/>
<dbReference type="GO" id="GO:0046872">
    <property type="term" value="F:metal ion binding"/>
    <property type="evidence" value="ECO:0007669"/>
    <property type="project" value="UniProtKB-KW"/>
</dbReference>
<organism evidence="7 8">
    <name type="scientific">Sulfurospirillum halorespirans DSM 13726</name>
    <dbReference type="NCBI Taxonomy" id="1193502"/>
    <lineage>
        <taxon>Bacteria</taxon>
        <taxon>Pseudomonadati</taxon>
        <taxon>Campylobacterota</taxon>
        <taxon>Epsilonproteobacteria</taxon>
        <taxon>Campylobacterales</taxon>
        <taxon>Sulfurospirillaceae</taxon>
        <taxon>Sulfurospirillum</taxon>
    </lineage>
</organism>
<accession>A0A1D7TLR1</accession>
<dbReference type="Pfam" id="PF12838">
    <property type="entry name" value="Fer4_7"/>
    <property type="match status" value="1"/>
</dbReference>
<dbReference type="Gene3D" id="3.30.70.3270">
    <property type="match status" value="1"/>
</dbReference>
<dbReference type="GO" id="GO:0003954">
    <property type="term" value="F:NADH dehydrogenase activity"/>
    <property type="evidence" value="ECO:0007669"/>
    <property type="project" value="TreeGrafter"/>
</dbReference>
<keyword evidence="4" id="KW-0408">Iron</keyword>
<evidence type="ECO:0000259" key="6">
    <source>
        <dbReference type="PROSITE" id="PS51379"/>
    </source>
</evidence>
<evidence type="ECO:0000256" key="1">
    <source>
        <dbReference type="ARBA" id="ARBA00022485"/>
    </source>
</evidence>
<dbReference type="STRING" id="1193502.SHALO_2138"/>
<keyword evidence="8" id="KW-1185">Reference proteome</keyword>
<keyword evidence="1" id="KW-0004">4Fe-4S</keyword>
<evidence type="ECO:0000313" key="8">
    <source>
        <dbReference type="Proteomes" id="UP000094609"/>
    </source>
</evidence>
<keyword evidence="3" id="KW-0677">Repeat</keyword>
<dbReference type="InterPro" id="IPR017900">
    <property type="entry name" value="4Fe4S_Fe_S_CS"/>
</dbReference>
<reference evidence="8" key="1">
    <citation type="submission" date="2016-08" db="EMBL/GenBank/DDBJ databases">
        <title>Complete genome sequence of the organohalide-respiring Epsilonproteobacterium Sulfurospirillum halorespirans.</title>
        <authorList>
            <person name="Goris T."/>
            <person name="Zimmermann J."/>
            <person name="Schenz B."/>
            <person name="Lemos M."/>
            <person name="Hackermueller J."/>
            <person name="Diekert G."/>
        </authorList>
    </citation>
    <scope>NUCLEOTIDE SEQUENCE [LARGE SCALE GENOMIC DNA]</scope>
    <source>
        <strain>DSM 13726</strain>
        <strain evidence="8">PCE-M2</strain>
    </source>
</reference>
<gene>
    <name evidence="7" type="ORF">SHALO_2138</name>
</gene>
<dbReference type="NCBIfam" id="NF009053">
    <property type="entry name" value="PRK12387.1"/>
    <property type="match status" value="1"/>
</dbReference>
<protein>
    <submittedName>
        <fullName evidence="7">Hydrogenase-4 component H</fullName>
    </submittedName>
</protein>
<dbReference type="PATRIC" id="fig|1193502.14.peg.2166"/>
<keyword evidence="5" id="KW-0411">Iron-sulfur</keyword>
<dbReference type="KEGG" id="shal:SHALO_2138"/>
<dbReference type="EMBL" id="CP017111">
    <property type="protein sequence ID" value="AOO65900.1"/>
    <property type="molecule type" value="Genomic_DNA"/>
</dbReference>
<name>A0A1D7TLR1_9BACT</name>
<dbReference type="InterPro" id="IPR010226">
    <property type="entry name" value="NADH_quinone_OxRdtase_chainI"/>
</dbReference>
<proteinExistence type="predicted"/>
<keyword evidence="2" id="KW-0479">Metal-binding</keyword>
<feature type="domain" description="4Fe-4S ferredoxin-type" evidence="6">
    <location>
        <begin position="66"/>
        <end position="95"/>
    </location>
</feature>
<evidence type="ECO:0000313" key="7">
    <source>
        <dbReference type="EMBL" id="AOO65900.1"/>
    </source>
</evidence>
<dbReference type="GO" id="GO:0051539">
    <property type="term" value="F:4 iron, 4 sulfur cluster binding"/>
    <property type="evidence" value="ECO:0007669"/>
    <property type="project" value="UniProtKB-KW"/>
</dbReference>
<feature type="domain" description="4Fe-4S ferredoxin-type" evidence="6">
    <location>
        <begin position="31"/>
        <end position="60"/>
    </location>
</feature>
<dbReference type="RefSeq" id="WP_025345478.1">
    <property type="nucleotide sequence ID" value="NZ_CP017111.1"/>
</dbReference>
<dbReference type="SUPFAM" id="SSF54862">
    <property type="entry name" value="4Fe-4S ferredoxins"/>
    <property type="match status" value="1"/>
</dbReference>
<dbReference type="GO" id="GO:0016020">
    <property type="term" value="C:membrane"/>
    <property type="evidence" value="ECO:0007669"/>
    <property type="project" value="InterPro"/>
</dbReference>
<evidence type="ECO:0000256" key="2">
    <source>
        <dbReference type="ARBA" id="ARBA00022723"/>
    </source>
</evidence>
<dbReference type="GO" id="GO:0009060">
    <property type="term" value="P:aerobic respiration"/>
    <property type="evidence" value="ECO:0007669"/>
    <property type="project" value="TreeGrafter"/>
</dbReference>
<evidence type="ECO:0000256" key="4">
    <source>
        <dbReference type="ARBA" id="ARBA00023004"/>
    </source>
</evidence>
<sequence length="179" mass="20179">MMKLLDISKKYGEITHKYPFEPYKVSDNFRGKPAYIFDLCIGCAACGIACPSNAITVQFNDDKSKLVWEFDCGRCIFCGRCDEVCPTGAIKLSEEFELAVKFDKSALIQRGELDTQYCTTCHKPFSAKRLVKYSFECLSKANVSEKRLEEAKNYLCMCPTCKKTATVATFTSGKEMVIE</sequence>
<dbReference type="PANTHER" id="PTHR10849:SF35">
    <property type="entry name" value="FORMATE HYDROGENLYASE SUBUNIT 6-RELATED"/>
    <property type="match status" value="1"/>
</dbReference>
<evidence type="ECO:0000256" key="3">
    <source>
        <dbReference type="ARBA" id="ARBA00022737"/>
    </source>
</evidence>